<proteinExistence type="inferred from homology"/>
<dbReference type="InterPro" id="IPR059112">
    <property type="entry name" value="CysZ/EI24"/>
</dbReference>
<dbReference type="Pfam" id="PF07264">
    <property type="entry name" value="EI24"/>
    <property type="match status" value="1"/>
</dbReference>
<evidence type="ECO:0000256" key="5">
    <source>
        <dbReference type="ARBA" id="ARBA00023136"/>
    </source>
</evidence>
<feature type="transmembrane region" description="Helical" evidence="7">
    <location>
        <begin position="109"/>
        <end position="131"/>
    </location>
</feature>
<gene>
    <name evidence="8" type="ORF">PR048_001093</name>
</gene>
<protein>
    <recommendedName>
        <fullName evidence="10">Etoposide-induced protein 2.4 homolog</fullName>
    </recommendedName>
</protein>
<evidence type="ECO:0000256" key="1">
    <source>
        <dbReference type="ARBA" id="ARBA00004141"/>
    </source>
</evidence>
<dbReference type="PANTHER" id="PTHR21389">
    <property type="entry name" value="P53 INDUCED PROTEIN"/>
    <property type="match status" value="1"/>
</dbReference>
<evidence type="ECO:0000256" key="3">
    <source>
        <dbReference type="ARBA" id="ARBA00022692"/>
    </source>
</evidence>
<reference evidence="8 9" key="1">
    <citation type="submission" date="2023-02" db="EMBL/GenBank/DDBJ databases">
        <title>LHISI_Scaffold_Assembly.</title>
        <authorList>
            <person name="Stuart O.P."/>
            <person name="Cleave R."/>
            <person name="Magrath M.J.L."/>
            <person name="Mikheyev A.S."/>
        </authorList>
    </citation>
    <scope>NUCLEOTIDE SEQUENCE [LARGE SCALE GENOMIC DNA]</scope>
    <source>
        <strain evidence="8">Daus_M_001</strain>
        <tissue evidence="8">Leg muscle</tissue>
    </source>
</reference>
<feature type="compositionally biased region" description="Polar residues" evidence="6">
    <location>
        <begin position="431"/>
        <end position="446"/>
    </location>
</feature>
<dbReference type="PANTHER" id="PTHR21389:SF0">
    <property type="entry name" value="ETOPOSIDE-INDUCED PROTEIN 2.4 HOMOLOG"/>
    <property type="match status" value="1"/>
</dbReference>
<evidence type="ECO:0000256" key="2">
    <source>
        <dbReference type="ARBA" id="ARBA00010970"/>
    </source>
</evidence>
<keyword evidence="9" id="KW-1185">Reference proteome</keyword>
<evidence type="ECO:0000313" key="8">
    <source>
        <dbReference type="EMBL" id="KAJ8895755.1"/>
    </source>
</evidence>
<evidence type="ECO:0000256" key="7">
    <source>
        <dbReference type="SAM" id="Phobius"/>
    </source>
</evidence>
<feature type="transmembrane region" description="Helical" evidence="7">
    <location>
        <begin position="205"/>
        <end position="225"/>
    </location>
</feature>
<comment type="caution">
    <text evidence="8">The sequence shown here is derived from an EMBL/GenBank/DDBJ whole genome shotgun (WGS) entry which is preliminary data.</text>
</comment>
<feature type="transmembrane region" description="Helical" evidence="7">
    <location>
        <begin position="151"/>
        <end position="172"/>
    </location>
</feature>
<name>A0ABQ9IGE6_9NEOP</name>
<evidence type="ECO:0000256" key="6">
    <source>
        <dbReference type="SAM" id="MobiDB-lite"/>
    </source>
</evidence>
<dbReference type="EMBL" id="JARBHB010000001">
    <property type="protein sequence ID" value="KAJ8895755.1"/>
    <property type="molecule type" value="Genomic_DNA"/>
</dbReference>
<keyword evidence="4 7" id="KW-1133">Transmembrane helix</keyword>
<feature type="region of interest" description="Disordered" evidence="6">
    <location>
        <begin position="414"/>
        <end position="472"/>
    </location>
</feature>
<sequence length="472" mass="53113">MADIRIYSSNLGPIGGGGMEAGEGAKKGSQAIVHAIFRGVVDSLKGTVAIFYLDTKIRERLQQQQQQQASPAREQTSGRRKDLLRRDSMKALPGDEVQPKVMKRVLECCVLNGGVCLCSILFFYGALLPFLNYVFHVTFGDSSSVGKLVWGWLKMFLSWIFSIFWVLPLLLLSKVVNSLWFQDIADWAFRYKRGRPQQLSSISKMIADSLFSVLVQALFLGQTLVVGLLPIVFLGDLLSFVHLCMLYSLYAFEYKWCNMGWELHQRLTFIENNWPYFIGFGLPLAVVTSLHSSYIIRLCFISNLFSLFLLSSGTARTCPVKLAHLWIKLFSLVIFQRNILLLLKPHALGELVKRAWEVENNFQVQVLLDQPKTTKAVEANKPFEHCSKSPPPAPPAPRLPNCWYCPGYHYNRDSMQRPAQRPKRMEEGGTSRVSRPTTAELNQTSAPLKGNAIAYGSKGVTPLAKRGKPSKS</sequence>
<evidence type="ECO:0008006" key="10">
    <source>
        <dbReference type="Google" id="ProtNLM"/>
    </source>
</evidence>
<comment type="similarity">
    <text evidence="2">Belongs to the EI24 family.</text>
</comment>
<comment type="subcellular location">
    <subcellularLocation>
        <location evidence="1">Membrane</location>
        <topology evidence="1">Multi-pass membrane protein</topology>
    </subcellularLocation>
</comment>
<feature type="transmembrane region" description="Helical" evidence="7">
    <location>
        <begin position="231"/>
        <end position="252"/>
    </location>
</feature>
<evidence type="ECO:0000313" key="9">
    <source>
        <dbReference type="Proteomes" id="UP001159363"/>
    </source>
</evidence>
<organism evidence="8 9">
    <name type="scientific">Dryococelus australis</name>
    <dbReference type="NCBI Taxonomy" id="614101"/>
    <lineage>
        <taxon>Eukaryota</taxon>
        <taxon>Metazoa</taxon>
        <taxon>Ecdysozoa</taxon>
        <taxon>Arthropoda</taxon>
        <taxon>Hexapoda</taxon>
        <taxon>Insecta</taxon>
        <taxon>Pterygota</taxon>
        <taxon>Neoptera</taxon>
        <taxon>Polyneoptera</taxon>
        <taxon>Phasmatodea</taxon>
        <taxon>Verophasmatodea</taxon>
        <taxon>Anareolatae</taxon>
        <taxon>Phasmatidae</taxon>
        <taxon>Eurycanthinae</taxon>
        <taxon>Dryococelus</taxon>
    </lineage>
</organism>
<feature type="transmembrane region" description="Helical" evidence="7">
    <location>
        <begin position="273"/>
        <end position="289"/>
    </location>
</feature>
<keyword evidence="3 7" id="KW-0812">Transmembrane</keyword>
<accession>A0ABQ9IGE6</accession>
<dbReference type="Proteomes" id="UP001159363">
    <property type="component" value="Chromosome 1"/>
</dbReference>
<keyword evidence="5 7" id="KW-0472">Membrane</keyword>
<evidence type="ECO:0000256" key="4">
    <source>
        <dbReference type="ARBA" id="ARBA00022989"/>
    </source>
</evidence>